<sequence length="56" mass="6343">MQTGIPMCKLSFLLLISLLFKTISGLVVFQYSGACPSYLNFLLFKPNFIEINRVLV</sequence>
<evidence type="ECO:0000313" key="2">
    <source>
        <dbReference type="EMBL" id="JAH26210.1"/>
    </source>
</evidence>
<organism evidence="2">
    <name type="scientific">Anguilla anguilla</name>
    <name type="common">European freshwater eel</name>
    <name type="synonym">Muraena anguilla</name>
    <dbReference type="NCBI Taxonomy" id="7936"/>
    <lineage>
        <taxon>Eukaryota</taxon>
        <taxon>Metazoa</taxon>
        <taxon>Chordata</taxon>
        <taxon>Craniata</taxon>
        <taxon>Vertebrata</taxon>
        <taxon>Euteleostomi</taxon>
        <taxon>Actinopterygii</taxon>
        <taxon>Neopterygii</taxon>
        <taxon>Teleostei</taxon>
        <taxon>Anguilliformes</taxon>
        <taxon>Anguillidae</taxon>
        <taxon>Anguilla</taxon>
    </lineage>
</organism>
<feature type="chain" id="PRO_5002432336" evidence="1">
    <location>
        <begin position="26"/>
        <end position="56"/>
    </location>
</feature>
<reference evidence="2" key="2">
    <citation type="journal article" date="2015" name="Fish Shellfish Immunol.">
        <title>Early steps in the European eel (Anguilla anguilla)-Vibrio vulnificus interaction in the gills: Role of the RtxA13 toxin.</title>
        <authorList>
            <person name="Callol A."/>
            <person name="Pajuelo D."/>
            <person name="Ebbesson L."/>
            <person name="Teles M."/>
            <person name="MacKenzie S."/>
            <person name="Amaro C."/>
        </authorList>
    </citation>
    <scope>NUCLEOTIDE SEQUENCE</scope>
</reference>
<proteinExistence type="predicted"/>
<reference evidence="2" key="1">
    <citation type="submission" date="2014-11" db="EMBL/GenBank/DDBJ databases">
        <authorList>
            <person name="Amaro Gonzalez C."/>
        </authorList>
    </citation>
    <scope>NUCLEOTIDE SEQUENCE</scope>
</reference>
<feature type="signal peptide" evidence="1">
    <location>
        <begin position="1"/>
        <end position="25"/>
    </location>
</feature>
<accession>A0A0E9RCI8</accession>
<dbReference type="AlphaFoldDB" id="A0A0E9RCI8"/>
<evidence type="ECO:0000256" key="1">
    <source>
        <dbReference type="SAM" id="SignalP"/>
    </source>
</evidence>
<name>A0A0E9RCI8_ANGAN</name>
<keyword evidence="1" id="KW-0732">Signal</keyword>
<protein>
    <submittedName>
        <fullName evidence="2">Uncharacterized protein</fullName>
    </submittedName>
</protein>
<dbReference type="EMBL" id="GBXM01082367">
    <property type="protein sequence ID" value="JAH26210.1"/>
    <property type="molecule type" value="Transcribed_RNA"/>
</dbReference>